<dbReference type="EMBL" id="JASWJB010000170">
    <property type="protein sequence ID" value="KAK2594380.1"/>
    <property type="molecule type" value="Genomic_DNA"/>
</dbReference>
<evidence type="ECO:0000256" key="3">
    <source>
        <dbReference type="ARBA" id="ARBA00022989"/>
    </source>
</evidence>
<dbReference type="InterPro" id="IPR052430">
    <property type="entry name" value="IVT-Associated"/>
</dbReference>
<dbReference type="PRINTS" id="PR02047">
    <property type="entry name" value="BREFELDNASP4"/>
</dbReference>
<evidence type="ECO:0000256" key="5">
    <source>
        <dbReference type="SAM" id="MobiDB-lite"/>
    </source>
</evidence>
<dbReference type="GO" id="GO:0016020">
    <property type="term" value="C:membrane"/>
    <property type="evidence" value="ECO:0007669"/>
    <property type="project" value="UniProtKB-SubCell"/>
</dbReference>
<evidence type="ECO:0000259" key="7">
    <source>
        <dbReference type="Pfam" id="PF13515"/>
    </source>
</evidence>
<organism evidence="8 9">
    <name type="scientific">Conoideocrella luteorostrata</name>
    <dbReference type="NCBI Taxonomy" id="1105319"/>
    <lineage>
        <taxon>Eukaryota</taxon>
        <taxon>Fungi</taxon>
        <taxon>Dikarya</taxon>
        <taxon>Ascomycota</taxon>
        <taxon>Pezizomycotina</taxon>
        <taxon>Sordariomycetes</taxon>
        <taxon>Hypocreomycetidae</taxon>
        <taxon>Hypocreales</taxon>
        <taxon>Clavicipitaceae</taxon>
        <taxon>Conoideocrella</taxon>
    </lineage>
</organism>
<reference evidence="8" key="1">
    <citation type="submission" date="2023-06" db="EMBL/GenBank/DDBJ databases">
        <title>Conoideocrella luteorostrata (Hypocreales: Clavicipitaceae), a potential biocontrol fungus for elongate hemlock scale in United States Christmas tree production areas.</title>
        <authorList>
            <person name="Barrett H."/>
            <person name="Lovett B."/>
            <person name="Macias A.M."/>
            <person name="Stajich J.E."/>
            <person name="Kasson M.T."/>
        </authorList>
    </citation>
    <scope>NUCLEOTIDE SEQUENCE</scope>
    <source>
        <strain evidence="8">ARSEF 14590</strain>
    </source>
</reference>
<keyword evidence="3 6" id="KW-1133">Transmembrane helix</keyword>
<feature type="transmembrane region" description="Helical" evidence="6">
    <location>
        <begin position="186"/>
        <end position="205"/>
    </location>
</feature>
<evidence type="ECO:0000256" key="1">
    <source>
        <dbReference type="ARBA" id="ARBA00004141"/>
    </source>
</evidence>
<evidence type="ECO:0000256" key="2">
    <source>
        <dbReference type="ARBA" id="ARBA00022692"/>
    </source>
</evidence>
<feature type="transmembrane region" description="Helical" evidence="6">
    <location>
        <begin position="694"/>
        <end position="713"/>
    </location>
</feature>
<sequence length="1062" mass="118439">MNSNNSSNGSSSTGAWPPSRPSKRSKMRNGTFIIPSTGERSRRQFTLRTSSSISSGNGRSLDGQSSMGQATDRLRSSIQGINHRAMALWRWLDSQGGHDVLKCTLAYLLGSTATLWPALSDFLGHRDGKHIVATLTVYFHPARTVGSMLEAVLIAIVAVAYAEVVCLLSMVAGIASRTSTGSVVPAHAVVLIIFVGGGLGFVGWVKQRMSQPLVNVATTLASMAIISVITKEQSVQDGYFSGDKIVQVIKMLVVGIFFSVAVNLLVWRSSARRVLRESVVTASECMSDRLSFVTRGFLNGTDDEINSPDYARSRSRYDSAYAEMSKSLREAKLEHYLMGREKIYKLDKRLFKSIECVYQAIGGLRSSLSTQIALLNESMPQTSVSQEEPTISSPGASSVSPKFRRVSSMLLYGAGDDLSVIEEDDDEDPRMQLLSQSEPSLVKTSLFRAPSDIFSLFITMLGPSLKSLAYTLSETLRESPFGIDPATDVKVNDQLRDSLRDALNLFNHAKKNALQELYKTIELGRSRSEAIQADIEEVAAACGHFSFSLRAVADEMDSYLDVLEELQHVTETHSRSWEWLKFWKRSRQNAQPPDDPACEALLQKKKNTVRGLKKSAIPKGIPDSMRNRRDSFHWDAAPSASSFQRTMSQRMLGVMRFLAREDVLFGIKVGIGAVLWAQFAFIPETRPLYQHWRGEWGLLSYMIVVGMTTGASNTISTSRLIGTLMGAACACISWLVSQGNAYVLALFGWIMALWSFYMILIMKNGPLGRIALLAYNVIVLYAYSLSQDVDDDDDDEGGKNPLIFNITYHRVVAVVLGIIWGMVVCRLLWPISGRKKFKEGLSVLYLQLGLIWKRGPLSILIASNNTLDYMREGEQAALQRYAFKLESLRNSAKSEFELRGPFPDAAYSRIMHSTKRILDSFYAMRLLTQRHETVSDGEHALLIFTRDERVRLCHRICHVLQVLASCIMLEYPLTDAIPTIDSTKDQLLGKIYKFRKDHTDQLAQDDDERTGKKSEMVVEEKDYALLYAYTLVTVQVAEELGKVKMEIEGLFGVLNQDELLLE</sequence>
<dbReference type="Proteomes" id="UP001251528">
    <property type="component" value="Unassembled WGS sequence"/>
</dbReference>
<feature type="compositionally biased region" description="Low complexity" evidence="5">
    <location>
        <begin position="1"/>
        <end position="12"/>
    </location>
</feature>
<keyword evidence="2 6" id="KW-0812">Transmembrane</keyword>
<feature type="transmembrane region" description="Helical" evidence="6">
    <location>
        <begin position="249"/>
        <end position="267"/>
    </location>
</feature>
<proteinExistence type="predicted"/>
<accession>A0AAJ0CJU1</accession>
<evidence type="ECO:0000256" key="6">
    <source>
        <dbReference type="SAM" id="Phobius"/>
    </source>
</evidence>
<feature type="transmembrane region" description="Helical" evidence="6">
    <location>
        <begin position="720"/>
        <end position="736"/>
    </location>
</feature>
<evidence type="ECO:0000256" key="4">
    <source>
        <dbReference type="ARBA" id="ARBA00023136"/>
    </source>
</evidence>
<dbReference type="Pfam" id="PF13515">
    <property type="entry name" value="FUSC_2"/>
    <property type="match status" value="1"/>
</dbReference>
<dbReference type="PANTHER" id="PTHR47804">
    <property type="entry name" value="60S RIBOSOMAL PROTEIN L19"/>
    <property type="match status" value="1"/>
</dbReference>
<dbReference type="InterPro" id="IPR049453">
    <property type="entry name" value="Memb_transporter_dom"/>
</dbReference>
<feature type="region of interest" description="Disordered" evidence="5">
    <location>
        <begin position="1"/>
        <end position="69"/>
    </location>
</feature>
<gene>
    <name evidence="8" type="ORF">QQS21_007886</name>
</gene>
<comment type="caution">
    <text evidence="8">The sequence shown here is derived from an EMBL/GenBank/DDBJ whole genome shotgun (WGS) entry which is preliminary data.</text>
</comment>
<feature type="transmembrane region" description="Helical" evidence="6">
    <location>
        <begin position="767"/>
        <end position="786"/>
    </location>
</feature>
<dbReference type="PANTHER" id="PTHR47804:SF1">
    <property type="entry name" value="DUF2421 DOMAIN-CONTAINING PROTEIN"/>
    <property type="match status" value="1"/>
</dbReference>
<feature type="transmembrane region" description="Helical" evidence="6">
    <location>
        <begin position="663"/>
        <end position="682"/>
    </location>
</feature>
<dbReference type="InterPro" id="IPR023244">
    <property type="entry name" value="Brefeldin_A-sensitivity_4"/>
</dbReference>
<feature type="transmembrane region" description="Helical" evidence="6">
    <location>
        <begin position="212"/>
        <end position="229"/>
    </location>
</feature>
<feature type="transmembrane region" description="Helical" evidence="6">
    <location>
        <begin position="806"/>
        <end position="829"/>
    </location>
</feature>
<protein>
    <recommendedName>
        <fullName evidence="7">Integral membrane bound transporter domain-containing protein</fullName>
    </recommendedName>
</protein>
<comment type="subcellular location">
    <subcellularLocation>
        <location evidence="1">Membrane</location>
        <topology evidence="1">Multi-pass membrane protein</topology>
    </subcellularLocation>
</comment>
<dbReference type="AlphaFoldDB" id="A0AAJ0CJU1"/>
<name>A0AAJ0CJU1_9HYPO</name>
<evidence type="ECO:0000313" key="9">
    <source>
        <dbReference type="Proteomes" id="UP001251528"/>
    </source>
</evidence>
<keyword evidence="4 6" id="KW-0472">Membrane</keyword>
<evidence type="ECO:0000313" key="8">
    <source>
        <dbReference type="EMBL" id="KAK2594380.1"/>
    </source>
</evidence>
<feature type="domain" description="Integral membrane bound transporter" evidence="7">
    <location>
        <begin position="688"/>
        <end position="824"/>
    </location>
</feature>
<keyword evidence="9" id="KW-1185">Reference proteome</keyword>
<feature type="transmembrane region" description="Helical" evidence="6">
    <location>
        <begin position="742"/>
        <end position="760"/>
    </location>
</feature>
<feature type="compositionally biased region" description="Low complexity" evidence="5">
    <location>
        <begin position="46"/>
        <end position="61"/>
    </location>
</feature>
<feature type="transmembrane region" description="Helical" evidence="6">
    <location>
        <begin position="151"/>
        <end position="174"/>
    </location>
</feature>